<protein>
    <submittedName>
        <fullName evidence="1">Uncharacterized protein</fullName>
    </submittedName>
</protein>
<gene>
    <name evidence="1" type="primary">29</name>
    <name evidence="1" type="ORF">PBI_PEPPINO_29</name>
</gene>
<dbReference type="Proteomes" id="UP000241746">
    <property type="component" value="Genome"/>
</dbReference>
<dbReference type="EMBL" id="MG839024">
    <property type="protein sequence ID" value="AUX83179.2"/>
    <property type="molecule type" value="Genomic_DNA"/>
</dbReference>
<name>A0A2L0HN90_9CAUD</name>
<organism evidence="1 2">
    <name type="scientific">Microbacterium phage Peppino</name>
    <dbReference type="NCBI Taxonomy" id="2079589"/>
    <lineage>
        <taxon>Viruses</taxon>
        <taxon>Duplodnaviria</taxon>
        <taxon>Heunggongvirae</taxon>
        <taxon>Uroviricota</taxon>
        <taxon>Caudoviricetes</taxon>
        <taxon>Ilzatvirus</taxon>
        <taxon>Ilzatvirus hamlet</taxon>
    </lineage>
</organism>
<reference evidence="1 2" key="1">
    <citation type="submission" date="2018-01" db="EMBL/GenBank/DDBJ databases">
        <authorList>
            <person name="Aull H.G."/>
            <person name="Gentile G.M."/>
            <person name="Garlena R.A."/>
            <person name="Russell D.A."/>
            <person name="Pope W.H."/>
            <person name="Jacobs-Sera D."/>
            <person name="Hatfull G.F."/>
        </authorList>
    </citation>
    <scope>NUCLEOTIDE SEQUENCE [LARGE SCALE GENOMIC DNA]</scope>
</reference>
<accession>A0A2L0HN90</accession>
<evidence type="ECO:0000313" key="2">
    <source>
        <dbReference type="Proteomes" id="UP000241746"/>
    </source>
</evidence>
<proteinExistence type="predicted"/>
<sequence length="58" mass="6759">MMVCNNLLMHIIIGYFKGEAFVVGHTSSRARAERWIEQHPHGINDEFDYVERQSSHSL</sequence>
<evidence type="ECO:0000313" key="1">
    <source>
        <dbReference type="EMBL" id="AUX83179.2"/>
    </source>
</evidence>